<evidence type="ECO:0000313" key="1">
    <source>
        <dbReference type="EMBL" id="MPC11103.1"/>
    </source>
</evidence>
<comment type="caution">
    <text evidence="1">The sequence shown here is derived from an EMBL/GenBank/DDBJ whole genome shotgun (WGS) entry which is preliminary data.</text>
</comment>
<dbReference type="EMBL" id="VSRR010000145">
    <property type="protein sequence ID" value="MPC11103.1"/>
    <property type="molecule type" value="Genomic_DNA"/>
</dbReference>
<organism evidence="1 2">
    <name type="scientific">Portunus trituberculatus</name>
    <name type="common">Swimming crab</name>
    <name type="synonym">Neptunus trituberculatus</name>
    <dbReference type="NCBI Taxonomy" id="210409"/>
    <lineage>
        <taxon>Eukaryota</taxon>
        <taxon>Metazoa</taxon>
        <taxon>Ecdysozoa</taxon>
        <taxon>Arthropoda</taxon>
        <taxon>Crustacea</taxon>
        <taxon>Multicrustacea</taxon>
        <taxon>Malacostraca</taxon>
        <taxon>Eumalacostraca</taxon>
        <taxon>Eucarida</taxon>
        <taxon>Decapoda</taxon>
        <taxon>Pleocyemata</taxon>
        <taxon>Brachyura</taxon>
        <taxon>Eubrachyura</taxon>
        <taxon>Portunoidea</taxon>
        <taxon>Portunidae</taxon>
        <taxon>Portuninae</taxon>
        <taxon>Portunus</taxon>
    </lineage>
</organism>
<accession>A0A5B7CUD9</accession>
<evidence type="ECO:0000313" key="2">
    <source>
        <dbReference type="Proteomes" id="UP000324222"/>
    </source>
</evidence>
<protein>
    <submittedName>
        <fullName evidence="1">Uncharacterized protein</fullName>
    </submittedName>
</protein>
<sequence length="106" mass="11549">MKISQASIFPRAGLGRGGAGTGISPEFIILGQAGSGVQQVSRAAHEVTIAGHLLQWRSQSPEARHTQFSTSSVTEWPERSLCSHNTRPAVRMRRRRGRVSVTTARK</sequence>
<name>A0A5B7CUD9_PORTR</name>
<gene>
    <name evidence="1" type="ORF">E2C01_003756</name>
</gene>
<reference evidence="1 2" key="1">
    <citation type="submission" date="2019-05" db="EMBL/GenBank/DDBJ databases">
        <title>Another draft genome of Portunus trituberculatus and its Hox gene families provides insights of decapod evolution.</title>
        <authorList>
            <person name="Jeong J.-H."/>
            <person name="Song I."/>
            <person name="Kim S."/>
            <person name="Choi T."/>
            <person name="Kim D."/>
            <person name="Ryu S."/>
            <person name="Kim W."/>
        </authorList>
    </citation>
    <scope>NUCLEOTIDE SEQUENCE [LARGE SCALE GENOMIC DNA]</scope>
    <source>
        <tissue evidence="1">Muscle</tissue>
    </source>
</reference>
<keyword evidence="2" id="KW-1185">Reference proteome</keyword>
<proteinExistence type="predicted"/>
<dbReference type="Proteomes" id="UP000324222">
    <property type="component" value="Unassembled WGS sequence"/>
</dbReference>
<dbReference type="AlphaFoldDB" id="A0A5B7CUD9"/>